<dbReference type="OrthoDB" id="9805716at2"/>
<comment type="function">
    <text evidence="13">Component of the F(0) channel, it forms part of the peripheral stalk, linking F(1) to F(0). The b'-subunit is a diverged and duplicated form of b found in plants and photosynthetic bacteria.</text>
</comment>
<evidence type="ECO:0000256" key="14">
    <source>
        <dbReference type="ARBA" id="ARBA00025830"/>
    </source>
</evidence>
<comment type="subcellular location">
    <subcellularLocation>
        <location evidence="1">Cell inner membrane</location>
        <topology evidence="1">Single-pass membrane protein</topology>
    </subcellularLocation>
    <subcellularLocation>
        <location evidence="15">Cell membrane</location>
        <topology evidence="15">Single-pass membrane protein</topology>
    </subcellularLocation>
</comment>
<evidence type="ECO:0000256" key="8">
    <source>
        <dbReference type="ARBA" id="ARBA00022989"/>
    </source>
</evidence>
<evidence type="ECO:0000256" key="17">
    <source>
        <dbReference type="SAM" id="Coils"/>
    </source>
</evidence>
<name>A0A1E2RYR6_9HYPH</name>
<dbReference type="GO" id="GO:0046933">
    <property type="term" value="F:proton-transporting ATP synthase activity, rotational mechanism"/>
    <property type="evidence" value="ECO:0007669"/>
    <property type="project" value="UniProtKB-UniRule"/>
</dbReference>
<evidence type="ECO:0000256" key="2">
    <source>
        <dbReference type="ARBA" id="ARBA00005513"/>
    </source>
</evidence>
<evidence type="ECO:0000256" key="3">
    <source>
        <dbReference type="ARBA" id="ARBA00022448"/>
    </source>
</evidence>
<dbReference type="InterPro" id="IPR002146">
    <property type="entry name" value="ATP_synth_b/b'su_bac/chlpt"/>
</dbReference>
<evidence type="ECO:0000313" key="19">
    <source>
        <dbReference type="Proteomes" id="UP000095087"/>
    </source>
</evidence>
<keyword evidence="3 15" id="KW-0813">Transport</keyword>
<evidence type="ECO:0000256" key="12">
    <source>
        <dbReference type="ARBA" id="ARBA00025198"/>
    </source>
</evidence>
<dbReference type="HAMAP" id="MF_01398">
    <property type="entry name" value="ATP_synth_b_bprime"/>
    <property type="match status" value="1"/>
</dbReference>
<evidence type="ECO:0000256" key="11">
    <source>
        <dbReference type="ARBA" id="ARBA00023310"/>
    </source>
</evidence>
<gene>
    <name evidence="15" type="primary">atpF</name>
    <name evidence="18" type="ORF">A7A08_01995</name>
</gene>
<keyword evidence="10 15" id="KW-0472">Membrane</keyword>
<dbReference type="GO" id="GO:0045259">
    <property type="term" value="C:proton-transporting ATP synthase complex"/>
    <property type="evidence" value="ECO:0007669"/>
    <property type="project" value="UniProtKB-KW"/>
</dbReference>
<comment type="similarity">
    <text evidence="2 15 16">Belongs to the ATPase B chain family.</text>
</comment>
<comment type="caution">
    <text evidence="18">The sequence shown here is derived from an EMBL/GenBank/DDBJ whole genome shotgun (WGS) entry which is preliminary data.</text>
</comment>
<evidence type="ECO:0000313" key="18">
    <source>
        <dbReference type="EMBL" id="ODA67248.1"/>
    </source>
</evidence>
<comment type="function">
    <text evidence="12 15">F(1)F(0) ATP synthase produces ATP from ADP in the presence of a proton or sodium gradient. F-type ATPases consist of two structural domains, F(1) containing the extramembraneous catalytic core and F(0) containing the membrane proton channel, linked together by a central stalk and a peripheral stalk. During catalysis, ATP synthesis in the catalytic domain of F(1) is coupled via a rotary mechanism of the central stalk subunits to proton translocation.</text>
</comment>
<dbReference type="PANTHER" id="PTHR33445:SF1">
    <property type="entry name" value="ATP SYNTHASE SUBUNIT B"/>
    <property type="match status" value="1"/>
</dbReference>
<reference evidence="18 19" key="1">
    <citation type="submission" date="2016-07" db="EMBL/GenBank/DDBJ databases">
        <title>Draft genome sequence of Methyloligella halotolerans C2T (VKM B-2706T=CCUG 61687T=DSM 25045T), a halotolerant polyhydroxybutyrate accumulating methylotroph.</title>
        <authorList>
            <person name="Vasilenko O.V."/>
            <person name="Doronina N.V."/>
            <person name="Poroshina M.N."/>
            <person name="Tarlachkov S.V."/>
            <person name="Trotsenko Y.A."/>
        </authorList>
    </citation>
    <scope>NUCLEOTIDE SEQUENCE [LARGE SCALE GENOMIC DNA]</scope>
    <source>
        <strain evidence="18 19">VKM B-2706</strain>
    </source>
</reference>
<dbReference type="EMBL" id="MASI01000004">
    <property type="protein sequence ID" value="ODA67248.1"/>
    <property type="molecule type" value="Genomic_DNA"/>
</dbReference>
<evidence type="ECO:0000256" key="4">
    <source>
        <dbReference type="ARBA" id="ARBA00022475"/>
    </source>
</evidence>
<evidence type="ECO:0000256" key="16">
    <source>
        <dbReference type="RuleBase" id="RU003848"/>
    </source>
</evidence>
<dbReference type="Pfam" id="PF00430">
    <property type="entry name" value="ATP-synt_B"/>
    <property type="match status" value="1"/>
</dbReference>
<dbReference type="AlphaFoldDB" id="A0A1E2RYR6"/>
<keyword evidence="19" id="KW-1185">Reference proteome</keyword>
<feature type="transmembrane region" description="Helical" evidence="15">
    <location>
        <begin position="12"/>
        <end position="32"/>
    </location>
</feature>
<evidence type="ECO:0000256" key="1">
    <source>
        <dbReference type="ARBA" id="ARBA00004377"/>
    </source>
</evidence>
<proteinExistence type="inferred from homology"/>
<dbReference type="RefSeq" id="WP_069095240.1">
    <property type="nucleotide sequence ID" value="NZ_MASI01000004.1"/>
</dbReference>
<evidence type="ECO:0000256" key="10">
    <source>
        <dbReference type="ARBA" id="ARBA00023136"/>
    </source>
</evidence>
<keyword evidence="17" id="KW-0175">Coiled coil</keyword>
<dbReference type="STRING" id="1177755.A7A08_01995"/>
<sequence>MPQLVPGDWVPQLIWLAITFAILYVLMAKVALPKVGGVLDARRNKIQSDLQTAEELRRATAEAIASYEQALAEAKQKAHAIAQEARDKLNEELSAEREKLEKELDQKAKDAEARISEAKTSALKEVDGIATEVAGDLVEKLIGVAPAKGETEKAVTAARQD</sequence>
<keyword evidence="6 15" id="KW-0812">Transmembrane</keyword>
<dbReference type="PATRIC" id="fig|1177755.3.peg.2001"/>
<dbReference type="GO" id="GO:0046961">
    <property type="term" value="F:proton-transporting ATPase activity, rotational mechanism"/>
    <property type="evidence" value="ECO:0007669"/>
    <property type="project" value="TreeGrafter"/>
</dbReference>
<evidence type="ECO:0000256" key="9">
    <source>
        <dbReference type="ARBA" id="ARBA00023065"/>
    </source>
</evidence>
<keyword evidence="5 15" id="KW-0138">CF(0)</keyword>
<protein>
    <recommendedName>
        <fullName evidence="15">ATP synthase subunit b</fullName>
    </recommendedName>
    <alternativeName>
        <fullName evidence="15">ATP synthase F(0) sector subunit b</fullName>
    </alternativeName>
    <alternativeName>
        <fullName evidence="15">ATPase subunit I</fullName>
    </alternativeName>
    <alternativeName>
        <fullName evidence="15">F-type ATPase subunit b</fullName>
        <shortName evidence="15">F-ATPase subunit b</shortName>
    </alternativeName>
</protein>
<dbReference type="Proteomes" id="UP000095087">
    <property type="component" value="Unassembled WGS sequence"/>
</dbReference>
<evidence type="ECO:0000256" key="13">
    <source>
        <dbReference type="ARBA" id="ARBA00025614"/>
    </source>
</evidence>
<comment type="subunit">
    <text evidence="14 15">F-type ATPases have 2 components, F(1) - the catalytic core - and F(0) - the membrane proton channel. F(1) has five subunits: alpha(3), beta(3), gamma(1), delta(1), epsilon(1). F(0) has three main subunits: a(1), b(2) and c(10-14). The alpha and beta chains form an alternating ring which encloses part of the gamma chain. F(1) is attached to F(0) by a central stalk formed by the gamma and epsilon chains, while a peripheral stalk is formed by the delta and b chains.</text>
</comment>
<keyword evidence="9 15" id="KW-0406">Ion transport</keyword>
<dbReference type="PANTHER" id="PTHR33445">
    <property type="entry name" value="ATP SYNTHASE SUBUNIT B', CHLOROPLASTIC"/>
    <property type="match status" value="1"/>
</dbReference>
<evidence type="ECO:0000256" key="15">
    <source>
        <dbReference type="HAMAP-Rule" id="MF_01398"/>
    </source>
</evidence>
<keyword evidence="7 15" id="KW-0375">Hydrogen ion transport</keyword>
<keyword evidence="11 15" id="KW-0066">ATP synthesis</keyword>
<evidence type="ECO:0000256" key="7">
    <source>
        <dbReference type="ARBA" id="ARBA00022781"/>
    </source>
</evidence>
<accession>A0A1E2RYR6</accession>
<organism evidence="18 19">
    <name type="scientific">Methyloligella halotolerans</name>
    <dbReference type="NCBI Taxonomy" id="1177755"/>
    <lineage>
        <taxon>Bacteria</taxon>
        <taxon>Pseudomonadati</taxon>
        <taxon>Pseudomonadota</taxon>
        <taxon>Alphaproteobacteria</taxon>
        <taxon>Hyphomicrobiales</taxon>
        <taxon>Hyphomicrobiaceae</taxon>
        <taxon>Methyloligella</taxon>
    </lineage>
</organism>
<dbReference type="CDD" id="cd06503">
    <property type="entry name" value="ATP-synt_Fo_b"/>
    <property type="match status" value="1"/>
</dbReference>
<feature type="coiled-coil region" evidence="17">
    <location>
        <begin position="50"/>
        <end position="121"/>
    </location>
</feature>
<evidence type="ECO:0000256" key="6">
    <source>
        <dbReference type="ARBA" id="ARBA00022692"/>
    </source>
</evidence>
<dbReference type="InterPro" id="IPR050059">
    <property type="entry name" value="ATP_synthase_B_chain"/>
</dbReference>
<dbReference type="GO" id="GO:0005886">
    <property type="term" value="C:plasma membrane"/>
    <property type="evidence" value="ECO:0007669"/>
    <property type="project" value="UniProtKB-SubCell"/>
</dbReference>
<keyword evidence="8 15" id="KW-1133">Transmembrane helix</keyword>
<keyword evidence="4 15" id="KW-1003">Cell membrane</keyword>
<evidence type="ECO:0000256" key="5">
    <source>
        <dbReference type="ARBA" id="ARBA00022547"/>
    </source>
</evidence>